<evidence type="ECO:0000313" key="3">
    <source>
        <dbReference type="EMBL" id="MBB6181007.1"/>
    </source>
</evidence>
<accession>A0A7X0DDM2</accession>
<dbReference type="InterPro" id="IPR046586">
    <property type="entry name" value="DUF6644"/>
</dbReference>
<evidence type="ECO:0000256" key="1">
    <source>
        <dbReference type="SAM" id="Phobius"/>
    </source>
</evidence>
<name>A0A7X0DDM2_9HYPH</name>
<feature type="transmembrane region" description="Helical" evidence="1">
    <location>
        <begin position="63"/>
        <end position="84"/>
    </location>
</feature>
<organism evidence="3 4">
    <name type="scientific">Pseudorhizobium flavum</name>
    <dbReference type="NCBI Taxonomy" id="1335061"/>
    <lineage>
        <taxon>Bacteria</taxon>
        <taxon>Pseudomonadati</taxon>
        <taxon>Pseudomonadota</taxon>
        <taxon>Alphaproteobacteria</taxon>
        <taxon>Hyphomicrobiales</taxon>
        <taxon>Rhizobiaceae</taxon>
        <taxon>Rhizobium/Agrobacterium group</taxon>
        <taxon>Pseudorhizobium</taxon>
    </lineage>
</organism>
<feature type="domain" description="DUF6644" evidence="2">
    <location>
        <begin position="27"/>
        <end position="155"/>
    </location>
</feature>
<keyword evidence="4" id="KW-1185">Reference proteome</keyword>
<dbReference type="RefSeq" id="WP_328803340.1">
    <property type="nucleotide sequence ID" value="NZ_JACHEJ010000007.1"/>
</dbReference>
<dbReference type="Proteomes" id="UP000535501">
    <property type="component" value="Unassembled WGS sequence"/>
</dbReference>
<feature type="transmembrane region" description="Helical" evidence="1">
    <location>
        <begin position="131"/>
        <end position="153"/>
    </location>
</feature>
<keyword evidence="1" id="KW-0812">Transmembrane</keyword>
<comment type="caution">
    <text evidence="3">The sequence shown here is derived from an EMBL/GenBank/DDBJ whole genome shotgun (WGS) entry which is preliminary data.</text>
</comment>
<gene>
    <name evidence="3" type="ORF">HNQ75_002990</name>
</gene>
<protein>
    <recommendedName>
        <fullName evidence="2">DUF6644 domain-containing protein</fullName>
    </recommendedName>
</protein>
<dbReference type="EMBL" id="JACHEJ010000007">
    <property type="protein sequence ID" value="MBB6181007.1"/>
    <property type="molecule type" value="Genomic_DNA"/>
</dbReference>
<keyword evidence="1" id="KW-0472">Membrane</keyword>
<feature type="transmembrane region" description="Helical" evidence="1">
    <location>
        <begin position="96"/>
        <end position="119"/>
    </location>
</feature>
<evidence type="ECO:0000313" key="4">
    <source>
        <dbReference type="Proteomes" id="UP000535501"/>
    </source>
</evidence>
<feature type="transmembrane region" description="Helical" evidence="1">
    <location>
        <begin position="20"/>
        <end position="42"/>
    </location>
</feature>
<sequence>MDWLEPLSQTFPARALILSPTLYLLVNAAHIMAIGVLFGAILSLDLRILGLARMLPLAAAATYLSRLAATGLGLAMLTGLGLFSVRPGEYAANPAFLAKLALIALGLINILAVHLTPAWRATTRGAEPTKVLRVGAAISILIWGGAIIAGRWIGFI</sequence>
<evidence type="ECO:0000259" key="2">
    <source>
        <dbReference type="Pfam" id="PF20349"/>
    </source>
</evidence>
<dbReference type="AlphaFoldDB" id="A0A7X0DDM2"/>
<reference evidence="3 4" key="1">
    <citation type="submission" date="2020-08" db="EMBL/GenBank/DDBJ databases">
        <title>Genomic Encyclopedia of Type Strains, Phase IV (KMG-IV): sequencing the most valuable type-strain genomes for metagenomic binning, comparative biology and taxonomic classification.</title>
        <authorList>
            <person name="Goeker M."/>
        </authorList>
    </citation>
    <scope>NUCLEOTIDE SEQUENCE [LARGE SCALE GENOMIC DNA]</scope>
    <source>
        <strain evidence="3 4">DSM 102134</strain>
    </source>
</reference>
<keyword evidence="1" id="KW-1133">Transmembrane helix</keyword>
<dbReference type="Pfam" id="PF20349">
    <property type="entry name" value="DUF6644"/>
    <property type="match status" value="1"/>
</dbReference>
<proteinExistence type="predicted"/>